<evidence type="ECO:0000256" key="1">
    <source>
        <dbReference type="ARBA" id="ARBA00004021"/>
    </source>
</evidence>
<dbReference type="GO" id="GO:0006412">
    <property type="term" value="P:translation"/>
    <property type="evidence" value="ECO:0007669"/>
    <property type="project" value="InterPro"/>
</dbReference>
<evidence type="ECO:0000256" key="7">
    <source>
        <dbReference type="SAM" id="MobiDB-lite"/>
    </source>
</evidence>
<keyword evidence="10" id="KW-1185">Reference proteome</keyword>
<dbReference type="GO" id="GO:0003735">
    <property type="term" value="F:structural constituent of ribosome"/>
    <property type="evidence" value="ECO:0007669"/>
    <property type="project" value="InterPro"/>
</dbReference>
<evidence type="ECO:0000256" key="6">
    <source>
        <dbReference type="ARBA" id="ARBA00023274"/>
    </source>
</evidence>
<protein>
    <recommendedName>
        <fullName evidence="8">KOW domain-containing protein</fullName>
    </recommendedName>
</protein>
<feature type="region of interest" description="Disordered" evidence="7">
    <location>
        <begin position="23"/>
        <end position="45"/>
    </location>
</feature>
<dbReference type="Proteomes" id="UP000024533">
    <property type="component" value="Unassembled WGS sequence"/>
</dbReference>
<dbReference type="AlphaFoldDB" id="A0A059J1Y7"/>
<dbReference type="CDD" id="cd23702">
    <property type="entry name" value="eL14"/>
    <property type="match status" value="1"/>
</dbReference>
<reference evidence="9 10" key="1">
    <citation type="submission" date="2014-02" db="EMBL/GenBank/DDBJ databases">
        <title>The Genome Sequence of Trichophyton interdigitale MR816.</title>
        <authorList>
            <consortium name="The Broad Institute Genomics Platform"/>
            <person name="Cuomo C.A."/>
            <person name="White T.C."/>
            <person name="Graser Y."/>
            <person name="Martinez-Rossi N."/>
            <person name="Heitman J."/>
            <person name="Young S.K."/>
            <person name="Zeng Q."/>
            <person name="Gargeya S."/>
            <person name="Abouelleil A."/>
            <person name="Alvarado L."/>
            <person name="Chapman S.B."/>
            <person name="Gainer-Dewar J."/>
            <person name="Goldberg J."/>
            <person name="Griggs A."/>
            <person name="Gujja S."/>
            <person name="Hansen M."/>
            <person name="Howarth C."/>
            <person name="Imamovic A."/>
            <person name="Larimer J."/>
            <person name="Martinez D."/>
            <person name="Murphy C."/>
            <person name="Pearson M.D."/>
            <person name="Persinoti G."/>
            <person name="Poon T."/>
            <person name="Priest M."/>
            <person name="Roberts A.D."/>
            <person name="Saif S."/>
            <person name="Shea T.D."/>
            <person name="Sykes S.N."/>
            <person name="Wortman J."/>
            <person name="Nusbaum C."/>
            <person name="Birren B."/>
        </authorList>
    </citation>
    <scope>NUCLEOTIDE SEQUENCE [LARGE SCALE GENOMIC DNA]</scope>
    <source>
        <strain evidence="9 10">MR816</strain>
    </source>
</reference>
<dbReference type="STRING" id="1215338.A0A059J1Y7"/>
<dbReference type="InterPro" id="IPR005824">
    <property type="entry name" value="KOW"/>
</dbReference>
<dbReference type="PANTHER" id="PTHR11127">
    <property type="entry name" value="60S RIBOSOMAL PROTEIN L14"/>
    <property type="match status" value="1"/>
</dbReference>
<dbReference type="InterPro" id="IPR014722">
    <property type="entry name" value="Rib_uL2_dom2"/>
</dbReference>
<dbReference type="InterPro" id="IPR002784">
    <property type="entry name" value="Ribosomal_eL14_dom"/>
</dbReference>
<sequence length="220" mass="25291">MMAKRGIFFCGQKHAGHIEIRDTRRQRSTRQRQRQPPSTLYSTPSVDSEHLLPLRACPSPRLIRSNCLQDFFAMSQEIDIKPSTWKLVEVGRVVLIRRGPYADKLAAISEIIDHKRVLVDGPSGDEEKVVPRQSIPLAHVTLTSLCLEKCPRRARTGAMRKAWEKSGIDAKWAQTGYAKKKEQQDRRRNLTDFERFKVMRLRKQARFAVQKSLSKVRAAS</sequence>
<dbReference type="SUPFAM" id="SSF50104">
    <property type="entry name" value="Translation proteins SH3-like domain"/>
    <property type="match status" value="1"/>
</dbReference>
<dbReference type="Gene3D" id="6.10.250.2270">
    <property type="match status" value="1"/>
</dbReference>
<comment type="similarity">
    <text evidence="3">Belongs to the eukaryotic ribosomal protein eL14 family.</text>
</comment>
<evidence type="ECO:0000256" key="2">
    <source>
        <dbReference type="ARBA" id="ARBA00004496"/>
    </source>
</evidence>
<evidence type="ECO:0000313" key="10">
    <source>
        <dbReference type="Proteomes" id="UP000024533"/>
    </source>
</evidence>
<dbReference type="Pfam" id="PF01929">
    <property type="entry name" value="Ribosomal_L14e"/>
    <property type="match status" value="1"/>
</dbReference>
<comment type="caution">
    <text evidence="9">The sequence shown here is derived from an EMBL/GenBank/DDBJ whole genome shotgun (WGS) entry which is preliminary data.</text>
</comment>
<organism evidence="9 10">
    <name type="scientific">Trichophyton interdigitale (strain MR816)</name>
    <dbReference type="NCBI Taxonomy" id="1215338"/>
    <lineage>
        <taxon>Eukaryota</taxon>
        <taxon>Fungi</taxon>
        <taxon>Dikarya</taxon>
        <taxon>Ascomycota</taxon>
        <taxon>Pezizomycotina</taxon>
        <taxon>Eurotiomycetes</taxon>
        <taxon>Eurotiomycetidae</taxon>
        <taxon>Onygenales</taxon>
        <taxon>Arthrodermataceae</taxon>
        <taxon>Trichophyton</taxon>
    </lineage>
</organism>
<dbReference type="InterPro" id="IPR008991">
    <property type="entry name" value="Translation_prot_SH3-like_sf"/>
</dbReference>
<accession>A0A059J1Y7</accession>
<comment type="function">
    <text evidence="1">Component of the ribosome, a large ribonucleoprotein complex responsible for the synthesis of proteins in the cell. The small ribosomal subunit (SSU) binds messenger RNAs (mRNAs) and translates the encoded message by selecting cognate aminoacyl-transfer RNA (tRNA) molecules. The large subunit (LSU) contains the ribosomal catalytic site termed the peptidyl transferase center (PTC), which catalyzes the formation of peptide bonds, thereby polymerizing the amino acids delivered by tRNAs into a polypeptide chain. The nascent polypeptides leave the ribosome through a tunnel in the LSU and interact with protein factors that function in enzymatic processing, targeting, and the membrane insertion of nascent chains at the exit of the ribosomal tunnel.</text>
</comment>
<dbReference type="PANTHER" id="PTHR11127:SF2">
    <property type="entry name" value="LARGE RIBOSOMAL SUBUNIT PROTEIN EL14"/>
    <property type="match status" value="1"/>
</dbReference>
<keyword evidence="4" id="KW-0963">Cytoplasm</keyword>
<dbReference type="GO" id="GO:0022625">
    <property type="term" value="C:cytosolic large ribosomal subunit"/>
    <property type="evidence" value="ECO:0007669"/>
    <property type="project" value="TreeGrafter"/>
</dbReference>
<evidence type="ECO:0000256" key="4">
    <source>
        <dbReference type="ARBA" id="ARBA00022490"/>
    </source>
</evidence>
<dbReference type="EMBL" id="AOKY01000391">
    <property type="protein sequence ID" value="KDB21870.1"/>
    <property type="molecule type" value="Genomic_DNA"/>
</dbReference>
<evidence type="ECO:0000313" key="9">
    <source>
        <dbReference type="EMBL" id="KDB21870.1"/>
    </source>
</evidence>
<feature type="domain" description="KOW" evidence="8">
    <location>
        <begin position="87"/>
        <end position="114"/>
    </location>
</feature>
<gene>
    <name evidence="9" type="ORF">H109_06190</name>
</gene>
<comment type="subcellular location">
    <subcellularLocation>
        <location evidence="2">Cytoplasm</location>
    </subcellularLocation>
</comment>
<dbReference type="GO" id="GO:0042273">
    <property type="term" value="P:ribosomal large subunit biogenesis"/>
    <property type="evidence" value="ECO:0007669"/>
    <property type="project" value="TreeGrafter"/>
</dbReference>
<dbReference type="Gene3D" id="2.30.30.30">
    <property type="match status" value="1"/>
</dbReference>
<dbReference type="OrthoDB" id="1875589at2759"/>
<name>A0A059J1Y7_TRIIM</name>
<dbReference type="InterPro" id="IPR039660">
    <property type="entry name" value="Ribosomal_eL14"/>
</dbReference>
<proteinExistence type="inferred from homology"/>
<keyword evidence="6" id="KW-0687">Ribonucleoprotein</keyword>
<dbReference type="SMART" id="SM00739">
    <property type="entry name" value="KOW"/>
    <property type="match status" value="1"/>
</dbReference>
<evidence type="ECO:0000256" key="3">
    <source>
        <dbReference type="ARBA" id="ARBA00006592"/>
    </source>
</evidence>
<dbReference type="FunFam" id="2.30.30.30:FF:000030">
    <property type="entry name" value="60S ribosomal protein L14"/>
    <property type="match status" value="1"/>
</dbReference>
<dbReference type="Pfam" id="PF00467">
    <property type="entry name" value="KOW"/>
    <property type="match status" value="1"/>
</dbReference>
<keyword evidence="5" id="KW-0689">Ribosomal protein</keyword>
<dbReference type="HOGENOM" id="CLU_105105_0_0_1"/>
<evidence type="ECO:0000256" key="5">
    <source>
        <dbReference type="ARBA" id="ARBA00022980"/>
    </source>
</evidence>
<dbReference type="GO" id="GO:0003723">
    <property type="term" value="F:RNA binding"/>
    <property type="evidence" value="ECO:0007669"/>
    <property type="project" value="InterPro"/>
</dbReference>
<evidence type="ECO:0000259" key="8">
    <source>
        <dbReference type="SMART" id="SM00739"/>
    </source>
</evidence>